<keyword evidence="2" id="KW-1185">Reference proteome</keyword>
<evidence type="ECO:0000313" key="2">
    <source>
        <dbReference type="Proteomes" id="UP000662314"/>
    </source>
</evidence>
<organism evidence="1 2">
    <name type="scientific">Dendronalium phyllosphericum CENA369</name>
    <dbReference type="NCBI Taxonomy" id="1725256"/>
    <lineage>
        <taxon>Bacteria</taxon>
        <taxon>Bacillati</taxon>
        <taxon>Cyanobacteriota</taxon>
        <taxon>Cyanophyceae</taxon>
        <taxon>Nostocales</taxon>
        <taxon>Nostocaceae</taxon>
        <taxon>Dendronalium</taxon>
        <taxon>Dendronalium phyllosphericum</taxon>
    </lineage>
</organism>
<dbReference type="EMBL" id="JAECZA010000281">
    <property type="protein sequence ID" value="MBH8577337.1"/>
    <property type="molecule type" value="Genomic_DNA"/>
</dbReference>
<reference evidence="1 2" key="1">
    <citation type="journal article" date="2021" name="Int. J. Syst. Evol. Microbiol.">
        <title>Amazonocrinis nigriterrae gen. nov., sp. nov., Atlanticothrix silvestris gen. nov., sp. nov. and Dendronalium phyllosphericum gen. nov., sp. nov., nostocacean cyanobacteria from Brazilian environments.</title>
        <authorList>
            <person name="Alvarenga D.O."/>
            <person name="Andreote A.P.D."/>
            <person name="Branco L.H.Z."/>
            <person name="Delbaje E."/>
            <person name="Cruz R.B."/>
            <person name="Varani A.M."/>
            <person name="Fiore M.F."/>
        </authorList>
    </citation>
    <scope>NUCLEOTIDE SEQUENCE [LARGE SCALE GENOMIC DNA]</scope>
    <source>
        <strain evidence="1 2">CENA369</strain>
    </source>
</reference>
<gene>
    <name evidence="1" type="ORF">I8752_31100</name>
</gene>
<sequence>MTTAVVLEKDRPYLILWRDNFDGDVAIKLYDGEKLVQNISDSTASDGIFEWTPYIPLKKGYSVRISQKDRKIFGQL</sequence>
<accession>A0A8J7IQZ6</accession>
<dbReference type="AlphaFoldDB" id="A0A8J7IQZ6"/>
<dbReference type="RefSeq" id="WP_214436033.1">
    <property type="nucleotide sequence ID" value="NZ_CAWPUQ010000215.1"/>
</dbReference>
<name>A0A8J7IQZ6_9NOST</name>
<evidence type="ECO:0000313" key="1">
    <source>
        <dbReference type="EMBL" id="MBH8577337.1"/>
    </source>
</evidence>
<dbReference type="Proteomes" id="UP000662314">
    <property type="component" value="Unassembled WGS sequence"/>
</dbReference>
<proteinExistence type="predicted"/>
<comment type="caution">
    <text evidence="1">The sequence shown here is derived from an EMBL/GenBank/DDBJ whole genome shotgun (WGS) entry which is preliminary data.</text>
</comment>
<protein>
    <submittedName>
        <fullName evidence="1">Uncharacterized protein</fullName>
    </submittedName>
</protein>